<dbReference type="AlphaFoldDB" id="A0A182LST9"/>
<name>A0A182LST9_9DIPT</name>
<dbReference type="VEuPathDB" id="VectorBase:ACUA001064"/>
<proteinExistence type="predicted"/>
<dbReference type="EnsemblMetazoa" id="ACUA001064-RA">
    <property type="protein sequence ID" value="ACUA001064-PA"/>
    <property type="gene ID" value="ACUA001064"/>
</dbReference>
<reference evidence="2" key="1">
    <citation type="submission" date="2013-09" db="EMBL/GenBank/DDBJ databases">
        <title>The Genome Sequence of Anopheles culicifacies species A.</title>
        <authorList>
            <consortium name="The Broad Institute Genomics Platform"/>
            <person name="Neafsey D.E."/>
            <person name="Besansky N."/>
            <person name="Howell P."/>
            <person name="Walton C."/>
            <person name="Young S.K."/>
            <person name="Zeng Q."/>
            <person name="Gargeya S."/>
            <person name="Fitzgerald M."/>
            <person name="Haas B."/>
            <person name="Abouelleil A."/>
            <person name="Allen A.W."/>
            <person name="Alvarado L."/>
            <person name="Arachchi H.M."/>
            <person name="Berlin A.M."/>
            <person name="Chapman S.B."/>
            <person name="Gainer-Dewar J."/>
            <person name="Goldberg J."/>
            <person name="Griggs A."/>
            <person name="Gujja S."/>
            <person name="Hansen M."/>
            <person name="Howarth C."/>
            <person name="Imamovic A."/>
            <person name="Ireland A."/>
            <person name="Larimer J."/>
            <person name="McCowan C."/>
            <person name="Murphy C."/>
            <person name="Pearson M."/>
            <person name="Poon T.W."/>
            <person name="Priest M."/>
            <person name="Roberts A."/>
            <person name="Saif S."/>
            <person name="Shea T."/>
            <person name="Sisk P."/>
            <person name="Sykes S."/>
            <person name="Wortman J."/>
            <person name="Nusbaum C."/>
            <person name="Birren B."/>
        </authorList>
    </citation>
    <scope>NUCLEOTIDE SEQUENCE [LARGE SCALE GENOMIC DNA]</scope>
    <source>
        <strain evidence="2">A-37</strain>
    </source>
</reference>
<sequence length="138" mass="15308">MMELTWPSYSSTSSDSLFSISVNSPSSIPSPVYQCRKARCRYIVPNCPVMRRNSCVMDVVLAMNVAAIFIPRGGTSQIADFTLFGMKPLNDSWFFKRTPLICSSTVRVDRRPRKMAAAVRNVPANGSQAAIRLLLLNS</sequence>
<reference evidence="1" key="2">
    <citation type="submission" date="2020-05" db="UniProtKB">
        <authorList>
            <consortium name="EnsemblMetazoa"/>
        </authorList>
    </citation>
    <scope>IDENTIFICATION</scope>
    <source>
        <strain evidence="1">A-37</strain>
    </source>
</reference>
<evidence type="ECO:0000313" key="2">
    <source>
        <dbReference type="Proteomes" id="UP000075883"/>
    </source>
</evidence>
<dbReference type="EMBL" id="AXCM01008104">
    <property type="status" value="NOT_ANNOTATED_CDS"/>
    <property type="molecule type" value="Genomic_DNA"/>
</dbReference>
<keyword evidence="2" id="KW-1185">Reference proteome</keyword>
<dbReference type="Proteomes" id="UP000075883">
    <property type="component" value="Unassembled WGS sequence"/>
</dbReference>
<protein>
    <submittedName>
        <fullName evidence="1">Uncharacterized protein</fullName>
    </submittedName>
</protein>
<accession>A0A182LST9</accession>
<evidence type="ECO:0000313" key="1">
    <source>
        <dbReference type="EnsemblMetazoa" id="ACUA001064-PA"/>
    </source>
</evidence>
<organism evidence="1 2">
    <name type="scientific">Anopheles culicifacies</name>
    <dbReference type="NCBI Taxonomy" id="139723"/>
    <lineage>
        <taxon>Eukaryota</taxon>
        <taxon>Metazoa</taxon>
        <taxon>Ecdysozoa</taxon>
        <taxon>Arthropoda</taxon>
        <taxon>Hexapoda</taxon>
        <taxon>Insecta</taxon>
        <taxon>Pterygota</taxon>
        <taxon>Neoptera</taxon>
        <taxon>Endopterygota</taxon>
        <taxon>Diptera</taxon>
        <taxon>Nematocera</taxon>
        <taxon>Culicoidea</taxon>
        <taxon>Culicidae</taxon>
        <taxon>Anophelinae</taxon>
        <taxon>Anopheles</taxon>
        <taxon>culicifacies species complex</taxon>
    </lineage>
</organism>